<reference evidence="2 3" key="1">
    <citation type="submission" date="2014-02" db="EMBL/GenBank/DDBJ databases">
        <title>The genome sequence of Colletotrichum simmondsii CBS122122.</title>
        <authorList>
            <person name="Baroncelli R."/>
            <person name="Thon M.R."/>
        </authorList>
    </citation>
    <scope>NUCLEOTIDE SEQUENCE [LARGE SCALE GENOMIC DNA]</scope>
    <source>
        <strain evidence="2 3">CBS122122</strain>
    </source>
</reference>
<feature type="compositionally biased region" description="Polar residues" evidence="1">
    <location>
        <begin position="122"/>
        <end position="132"/>
    </location>
</feature>
<gene>
    <name evidence="2" type="ORF">CSIM01_02661</name>
</gene>
<evidence type="ECO:0000313" key="3">
    <source>
        <dbReference type="Proteomes" id="UP000070328"/>
    </source>
</evidence>
<organism evidence="2 3">
    <name type="scientific">Colletotrichum simmondsii</name>
    <dbReference type="NCBI Taxonomy" id="703756"/>
    <lineage>
        <taxon>Eukaryota</taxon>
        <taxon>Fungi</taxon>
        <taxon>Dikarya</taxon>
        <taxon>Ascomycota</taxon>
        <taxon>Pezizomycotina</taxon>
        <taxon>Sordariomycetes</taxon>
        <taxon>Hypocreomycetidae</taxon>
        <taxon>Glomerellales</taxon>
        <taxon>Glomerellaceae</taxon>
        <taxon>Colletotrichum</taxon>
        <taxon>Colletotrichum acutatum species complex</taxon>
    </lineage>
</organism>
<proteinExistence type="predicted"/>
<dbReference type="Proteomes" id="UP000070328">
    <property type="component" value="Unassembled WGS sequence"/>
</dbReference>
<keyword evidence="3" id="KW-1185">Reference proteome</keyword>
<feature type="compositionally biased region" description="Polar residues" evidence="1">
    <location>
        <begin position="45"/>
        <end position="58"/>
    </location>
</feature>
<comment type="caution">
    <text evidence="2">The sequence shown here is derived from an EMBL/GenBank/DDBJ whole genome shotgun (WGS) entry which is preliminary data.</text>
</comment>
<dbReference type="EMBL" id="JFBX01000828">
    <property type="protein sequence ID" value="KXH27377.1"/>
    <property type="molecule type" value="Genomic_DNA"/>
</dbReference>
<dbReference type="OrthoDB" id="4754366at2759"/>
<feature type="compositionally biased region" description="Low complexity" evidence="1">
    <location>
        <begin position="15"/>
        <end position="43"/>
    </location>
</feature>
<name>A0A135RV98_9PEZI</name>
<dbReference type="AlphaFoldDB" id="A0A135RV98"/>
<feature type="compositionally biased region" description="Low complexity" evidence="1">
    <location>
        <begin position="89"/>
        <end position="121"/>
    </location>
</feature>
<protein>
    <submittedName>
        <fullName evidence="2">Uncharacterized protein</fullName>
    </submittedName>
</protein>
<accession>A0A135RV98</accession>
<sequence>MPVKAARGSRRRKAGQAGASASDNGQGSATGQQQEASAQQLQGVGNVQGSSATGQQVQGAGITAEGAVGNEATGQQPQGAGNVQGSSVTGQPQGAGNNTGQQGATGQQPQGAGNTTGQQGPVNTGQAAPTNTKGRRKKDADDDSDDENVKKKQKTGSQKNAADYKGAWKKALGTRVLRELSDSDVNRLVPRNTGDVQYDEDWTQRDEVDLRQAWADDPNRRALLRITENDHIKMWKTMLRWFRCSPAEIVSAKYRLEYDPSSHQLQRFKNEDGSTESIKPLSVSRVFCKRLSDLAFHPNWLHRLPLFVYGMQYAVILRTNDRRTWYLTNETNEPFWNVLIQVIYEKRGQNVSMHDTHAEARRRLRQANMPRPHFSRFMSKLEEMFPVEMFDAAEAPGPFDPYRINSTDLFNIENALTAMEFRGLPIYGGTQGTHWGELVGKNLMPCPDKDTIRDFHERGILVTRRMAGRALKRRTRLGVEEPPMGKAADAAAEANVGEVSRADYDAKVADYNAKVAEVERLRVDHEA</sequence>
<evidence type="ECO:0000256" key="1">
    <source>
        <dbReference type="SAM" id="MobiDB-lite"/>
    </source>
</evidence>
<evidence type="ECO:0000313" key="2">
    <source>
        <dbReference type="EMBL" id="KXH27377.1"/>
    </source>
</evidence>
<feature type="compositionally biased region" description="Polar residues" evidence="1">
    <location>
        <begin position="72"/>
        <end position="88"/>
    </location>
</feature>
<feature type="region of interest" description="Disordered" evidence="1">
    <location>
        <begin position="1"/>
        <end position="162"/>
    </location>
</feature>